<evidence type="ECO:0000313" key="1">
    <source>
        <dbReference type="EnsemblPlants" id="EMT22766"/>
    </source>
</evidence>
<reference evidence="1" key="1">
    <citation type="submission" date="2015-06" db="UniProtKB">
        <authorList>
            <consortium name="EnsemblPlants"/>
        </authorList>
    </citation>
    <scope>IDENTIFICATION</scope>
</reference>
<dbReference type="InterPro" id="IPR036047">
    <property type="entry name" value="F-box-like_dom_sf"/>
</dbReference>
<dbReference type="InterPro" id="IPR001810">
    <property type="entry name" value="F-box_dom"/>
</dbReference>
<name>M8CHP9_AEGTA</name>
<dbReference type="SUPFAM" id="SSF81383">
    <property type="entry name" value="F-box domain"/>
    <property type="match status" value="1"/>
</dbReference>
<dbReference type="EnsemblPlants" id="EMT22766">
    <property type="protein sequence ID" value="EMT22766"/>
    <property type="gene ID" value="F775_20151"/>
</dbReference>
<sequence length="374" mass="43181">MEEQGLPRGDLHDDLPLPDDVLADLLRRLAPQSLAAARCVRKAWRRTIDERHLLRADKLPLSLAGIFIQFDYHVFPEFFARPSSSAHAAVNTKLDFLPRPSYPFGEVGDLVFQDYFVQDHCNGLLLTYGSVGEKVFCETSNAAGVVADARSWWDWDKGGVAYWQQALYVQYQTNVVMRISLSDDTYRMIKLPAYKKYMDYNLGRSKNGVYCASYINGVFQVWILDESYGQMKWLLKGEYDLKCVRADECVHGPWVLEDINYVFFRSQLPDVKKKAIDKEKADWNSDNDDVDEDIDVVQGHRRHGCHVLGFHPFKEILFLSSFTDKEWDATVHAYHLNSWRVECLGTFNNYCSVITIIFQKFRCYSLAQEEIFGG</sequence>
<protein>
    <submittedName>
        <fullName evidence="1">Uncharacterized protein</fullName>
    </submittedName>
</protein>
<dbReference type="PANTHER" id="PTHR34591">
    <property type="entry name" value="OS03G0653100 PROTEIN-RELATED"/>
    <property type="match status" value="1"/>
</dbReference>
<accession>M8CHP9</accession>
<organism evidence="1">
    <name type="scientific">Aegilops tauschii</name>
    <name type="common">Tausch's goatgrass</name>
    <name type="synonym">Aegilops squarrosa</name>
    <dbReference type="NCBI Taxonomy" id="37682"/>
    <lineage>
        <taxon>Eukaryota</taxon>
        <taxon>Viridiplantae</taxon>
        <taxon>Streptophyta</taxon>
        <taxon>Embryophyta</taxon>
        <taxon>Tracheophyta</taxon>
        <taxon>Spermatophyta</taxon>
        <taxon>Magnoliopsida</taxon>
        <taxon>Liliopsida</taxon>
        <taxon>Poales</taxon>
        <taxon>Poaceae</taxon>
        <taxon>BOP clade</taxon>
        <taxon>Pooideae</taxon>
        <taxon>Triticodae</taxon>
        <taxon>Triticeae</taxon>
        <taxon>Triticinae</taxon>
        <taxon>Aegilops</taxon>
    </lineage>
</organism>
<dbReference type="SMART" id="SM00256">
    <property type="entry name" value="FBOX"/>
    <property type="match status" value="1"/>
</dbReference>
<proteinExistence type="predicted"/>
<dbReference type="AlphaFoldDB" id="M8CHP9"/>
<dbReference type="PANTHER" id="PTHR34591:SF57">
    <property type="entry name" value="F-BOX DOMAIN-CONTAINING PROTEIN"/>
    <property type="match status" value="1"/>
</dbReference>
<dbReference type="ExpressionAtlas" id="M8CHP9">
    <property type="expression patterns" value="baseline"/>
</dbReference>